<evidence type="ECO:0000256" key="6">
    <source>
        <dbReference type="ARBA" id="ARBA00022824"/>
    </source>
</evidence>
<evidence type="ECO:0000256" key="5">
    <source>
        <dbReference type="ARBA" id="ARBA00022692"/>
    </source>
</evidence>
<evidence type="ECO:0000256" key="10">
    <source>
        <dbReference type="SAM" id="Phobius"/>
    </source>
</evidence>
<organism evidence="11 12">
    <name type="scientific">Odocoileus virginianus</name>
    <name type="common">White-tailed deer</name>
    <dbReference type="NCBI Taxonomy" id="9874"/>
    <lineage>
        <taxon>Eukaryota</taxon>
        <taxon>Metazoa</taxon>
        <taxon>Chordata</taxon>
        <taxon>Craniata</taxon>
        <taxon>Vertebrata</taxon>
        <taxon>Euteleostomi</taxon>
        <taxon>Mammalia</taxon>
        <taxon>Eutheria</taxon>
        <taxon>Laurasiatheria</taxon>
        <taxon>Artiodactyla</taxon>
        <taxon>Ruminantia</taxon>
        <taxon>Pecora</taxon>
        <taxon>Cervidae</taxon>
        <taxon>Odocoileinae</taxon>
        <taxon>Odocoileus</taxon>
    </lineage>
</organism>
<evidence type="ECO:0000256" key="3">
    <source>
        <dbReference type="ARBA" id="ARBA00010063"/>
    </source>
</evidence>
<comment type="similarity">
    <text evidence="3">Belongs to the MRAP family.</text>
</comment>
<keyword evidence="5 10" id="KW-0812">Transmembrane</keyword>
<name>A0ABM4H6R9_ODOVR</name>
<evidence type="ECO:0000256" key="2">
    <source>
        <dbReference type="ARBA" id="ARBA00004389"/>
    </source>
</evidence>
<gene>
    <name evidence="12" type="primary">MRAP</name>
</gene>
<keyword evidence="4" id="KW-1003">Cell membrane</keyword>
<feature type="compositionally biased region" description="Polar residues" evidence="9">
    <location>
        <begin position="153"/>
        <end position="188"/>
    </location>
</feature>
<evidence type="ECO:0000313" key="11">
    <source>
        <dbReference type="Proteomes" id="UP001652640"/>
    </source>
</evidence>
<dbReference type="PANTHER" id="PTHR28675">
    <property type="entry name" value="MELANOCORTIN-2 RECEPTOR ACCESSORY PROTEIN 2"/>
    <property type="match status" value="1"/>
</dbReference>
<feature type="region of interest" description="Disordered" evidence="9">
    <location>
        <begin position="127"/>
        <end position="188"/>
    </location>
</feature>
<protein>
    <submittedName>
        <fullName evidence="12">Melanocortin-2 receptor accessory protein</fullName>
    </submittedName>
</protein>
<dbReference type="RefSeq" id="XP_070311248.1">
    <property type="nucleotide sequence ID" value="XM_070455147.1"/>
</dbReference>
<keyword evidence="11" id="KW-1185">Reference proteome</keyword>
<keyword evidence="8 10" id="KW-0472">Membrane</keyword>
<evidence type="ECO:0000256" key="8">
    <source>
        <dbReference type="ARBA" id="ARBA00023136"/>
    </source>
</evidence>
<evidence type="ECO:0000256" key="9">
    <source>
        <dbReference type="SAM" id="MobiDB-lite"/>
    </source>
</evidence>
<comment type="subcellular location">
    <subcellularLocation>
        <location evidence="1">Cell membrane</location>
        <topology evidence="1">Single-pass membrane protein</topology>
    </subcellularLocation>
    <subcellularLocation>
        <location evidence="2">Endoplasmic reticulum membrane</location>
        <topology evidence="2">Single-pass membrane protein</topology>
    </subcellularLocation>
</comment>
<keyword evidence="7 10" id="KW-1133">Transmembrane helix</keyword>
<accession>A0ABM4H6R9</accession>
<dbReference type="Pfam" id="PF15183">
    <property type="entry name" value="MRAP"/>
    <property type="match status" value="1"/>
</dbReference>
<sequence>MANRTNTSAPYYSYEYYLDYLDLMPVDEKKLRANKHSIVIAFWVSLAAFVVFLFLILLYMSWSGSPQTRNATQRPPTCSWSLGLSLLCVWRQPQHARAPPGDPAASPSLVGEPESGASWPVQRLQWESPSTSAPPGPPCSPLGTGPRGGPTGHQLTSATRPVSLACRQSLSVGEPTPQTHVPSRSLFT</sequence>
<proteinExistence type="inferred from homology"/>
<dbReference type="InterPro" id="IPR028111">
    <property type="entry name" value="MRAP"/>
</dbReference>
<feature type="transmembrane region" description="Helical" evidence="10">
    <location>
        <begin position="38"/>
        <end position="62"/>
    </location>
</feature>
<keyword evidence="12" id="KW-0675">Receptor</keyword>
<evidence type="ECO:0000313" key="12">
    <source>
        <dbReference type="RefSeq" id="XP_070311248.1"/>
    </source>
</evidence>
<dbReference type="GeneID" id="139031066"/>
<dbReference type="Proteomes" id="UP001652640">
    <property type="component" value="Chromosome 25"/>
</dbReference>
<evidence type="ECO:0000256" key="1">
    <source>
        <dbReference type="ARBA" id="ARBA00004162"/>
    </source>
</evidence>
<evidence type="ECO:0000256" key="4">
    <source>
        <dbReference type="ARBA" id="ARBA00022475"/>
    </source>
</evidence>
<feature type="region of interest" description="Disordered" evidence="9">
    <location>
        <begin position="97"/>
        <end position="116"/>
    </location>
</feature>
<dbReference type="PANTHER" id="PTHR28675:SF2">
    <property type="entry name" value="MELANOCORTIN-2 RECEPTOR ACCESSORY PROTEIN"/>
    <property type="match status" value="1"/>
</dbReference>
<evidence type="ECO:0000256" key="7">
    <source>
        <dbReference type="ARBA" id="ARBA00022989"/>
    </source>
</evidence>
<keyword evidence="6" id="KW-0256">Endoplasmic reticulum</keyword>
<reference evidence="11" key="1">
    <citation type="journal article" date="2022" name="J. Hered.">
        <title>A De Novo Chromosome-Level Genome Assembly of the White-Tailed Deer, Odocoileus Virginianus.</title>
        <authorList>
            <person name="London E.W."/>
            <person name="Roca A.L."/>
            <person name="Novakofski J.E."/>
            <person name="Mateus-Pinilla N.E."/>
        </authorList>
    </citation>
    <scope>NUCLEOTIDE SEQUENCE [LARGE SCALE GENOMIC DNA]</scope>
</reference>
<reference evidence="12" key="2">
    <citation type="submission" date="2025-08" db="UniProtKB">
        <authorList>
            <consortium name="RefSeq"/>
        </authorList>
    </citation>
    <scope>IDENTIFICATION</scope>
    <source>
        <tissue evidence="12">Tongue muscle</tissue>
    </source>
</reference>